<keyword evidence="2" id="KW-1133">Transmembrane helix</keyword>
<feature type="domain" description="YoaR-like putative peptidoglycan binding" evidence="3">
    <location>
        <begin position="472"/>
        <end position="543"/>
    </location>
</feature>
<feature type="compositionally biased region" description="Basic and acidic residues" evidence="1">
    <location>
        <begin position="171"/>
        <end position="182"/>
    </location>
</feature>
<feature type="region of interest" description="Disordered" evidence="1">
    <location>
        <begin position="48"/>
        <end position="233"/>
    </location>
</feature>
<organism evidence="4 5">
    <name type="scientific">Nocardia callitridis</name>
    <dbReference type="NCBI Taxonomy" id="648753"/>
    <lineage>
        <taxon>Bacteria</taxon>
        <taxon>Bacillati</taxon>
        <taxon>Actinomycetota</taxon>
        <taxon>Actinomycetes</taxon>
        <taxon>Mycobacteriales</taxon>
        <taxon>Nocardiaceae</taxon>
        <taxon>Nocardia</taxon>
    </lineage>
</organism>
<dbReference type="Proteomes" id="UP001500603">
    <property type="component" value="Unassembled WGS sequence"/>
</dbReference>
<reference evidence="5" key="1">
    <citation type="journal article" date="2019" name="Int. J. Syst. Evol. Microbiol.">
        <title>The Global Catalogue of Microorganisms (GCM) 10K type strain sequencing project: providing services to taxonomists for standard genome sequencing and annotation.</title>
        <authorList>
            <consortium name="The Broad Institute Genomics Platform"/>
            <consortium name="The Broad Institute Genome Sequencing Center for Infectious Disease"/>
            <person name="Wu L."/>
            <person name="Ma J."/>
        </authorList>
    </citation>
    <scope>NUCLEOTIDE SEQUENCE [LARGE SCALE GENOMIC DNA]</scope>
    <source>
        <strain evidence="5">JCM 18298</strain>
    </source>
</reference>
<feature type="compositionally biased region" description="Polar residues" evidence="1">
    <location>
        <begin position="188"/>
        <end position="200"/>
    </location>
</feature>
<gene>
    <name evidence="4" type="ORF">GCM10023318_14190</name>
</gene>
<dbReference type="PANTHER" id="PTHR35788:SF1">
    <property type="entry name" value="EXPORTED PROTEIN"/>
    <property type="match status" value="1"/>
</dbReference>
<feature type="compositionally biased region" description="Basic and acidic residues" evidence="1">
    <location>
        <begin position="87"/>
        <end position="96"/>
    </location>
</feature>
<sequence>MVCDLPDTYPSTLGGAGRTWSNRAIIVGSDPRAAASSILLGAGKERFLTSHSSTGPGRPEPGRPGRPDPAGANRPRREEAATGGEVGLRRFLDARNLDATNRSPSTESAEPSPPASRGPRDARRDEAAAVGAGWDEPTGVVRFNAGRGAPDGQRGPGGRGFGGERGVQRPRRADDARGRENNGDAEWSDSNAEWSDTAAQTEPLRTERGPRQRPRPPRDGGTTPPPPPKRLNPTVVRRVGIALGAVIAVAGLAYVVDVVVSSGDTPRGTRVAGIEVGGLSTDEADSVLRAELDPRVDREIAVRIGDSTTKLVPRQAGLSVDWAGTWARIGGQPLNPVTRLTSLFGTNDVEVSSNVDGAAFEQELTVLSEHDRQTVAGTITFEDGRPVPIAPVPGRVLDLESARIMLIDKWVYGEPLELPEIPAPVSVSAEAIDKALREIAEPAVSAPVTFEGRDGAVATLQPDQIATVLGFAPDGNGGLAAQVNQEAVTGLLAPQLAASEVEPKDASFTVGGGKPQIAESVVGEKVDWPKTLEQLNAMLVGQQRSAPAVYGRVEPKLTTEAANKLGIVEPMGSFTTGGFSGPSGVNIRTVAQKVNGAVIQPGETFSLNGFTGPRGVEQGYVESGIIDHGRPSNAVGGGISQFATTLYNASYFAGLEDDTHTEHSYYISRYPEAREATVFDGAIDLSFKNNTPNGIYIEAVADSSEVTVRLWGTKTVEVESVTGERTKKTEPQEIKLPKGKDCVASEGAEGFTTSDTRIITDRATGREVYRHTRTVKYDPIPNVKCE</sequence>
<evidence type="ECO:0000256" key="1">
    <source>
        <dbReference type="SAM" id="MobiDB-lite"/>
    </source>
</evidence>
<dbReference type="InterPro" id="IPR022029">
    <property type="entry name" value="YoaR-like_PG-bd"/>
</dbReference>
<feature type="compositionally biased region" description="Gly residues" evidence="1">
    <location>
        <begin position="154"/>
        <end position="165"/>
    </location>
</feature>
<dbReference type="InterPro" id="IPR007391">
    <property type="entry name" value="Vancomycin_resist_VanW"/>
</dbReference>
<name>A0ABP9JYK1_9NOCA</name>
<dbReference type="Pfam" id="PF12229">
    <property type="entry name" value="PG_binding_4"/>
    <property type="match status" value="1"/>
</dbReference>
<feature type="transmembrane region" description="Helical" evidence="2">
    <location>
        <begin position="239"/>
        <end position="260"/>
    </location>
</feature>
<dbReference type="Pfam" id="PF04294">
    <property type="entry name" value="VanW"/>
    <property type="match status" value="1"/>
</dbReference>
<dbReference type="EMBL" id="BAABJM010000001">
    <property type="protein sequence ID" value="GAA5047552.1"/>
    <property type="molecule type" value="Genomic_DNA"/>
</dbReference>
<comment type="caution">
    <text evidence="4">The sequence shown here is derived from an EMBL/GenBank/DDBJ whole genome shotgun (WGS) entry which is preliminary data.</text>
</comment>
<dbReference type="InterPro" id="IPR052913">
    <property type="entry name" value="Glycopeptide_resist_protein"/>
</dbReference>
<keyword evidence="2" id="KW-0812">Transmembrane</keyword>
<dbReference type="PROSITE" id="PS51090">
    <property type="entry name" value="CORTACTIN"/>
    <property type="match status" value="1"/>
</dbReference>
<evidence type="ECO:0000256" key="2">
    <source>
        <dbReference type="SAM" id="Phobius"/>
    </source>
</evidence>
<evidence type="ECO:0000313" key="5">
    <source>
        <dbReference type="Proteomes" id="UP001500603"/>
    </source>
</evidence>
<evidence type="ECO:0000259" key="3">
    <source>
        <dbReference type="Pfam" id="PF12229"/>
    </source>
</evidence>
<accession>A0ABP9JYK1</accession>
<dbReference type="PANTHER" id="PTHR35788">
    <property type="entry name" value="EXPORTED PROTEIN-RELATED"/>
    <property type="match status" value="1"/>
</dbReference>
<evidence type="ECO:0000313" key="4">
    <source>
        <dbReference type="EMBL" id="GAA5047552.1"/>
    </source>
</evidence>
<proteinExistence type="predicted"/>
<dbReference type="InterPro" id="IPR003134">
    <property type="entry name" value="Hs1_Cortactin"/>
</dbReference>
<protein>
    <recommendedName>
        <fullName evidence="3">YoaR-like putative peptidoglycan binding domain-containing protein</fullName>
    </recommendedName>
</protein>
<keyword evidence="2" id="KW-0472">Membrane</keyword>
<feature type="compositionally biased region" description="Basic and acidic residues" evidence="1">
    <location>
        <begin position="118"/>
        <end position="127"/>
    </location>
</feature>
<keyword evidence="5" id="KW-1185">Reference proteome</keyword>